<dbReference type="STRING" id="1317122.ATO12_20515"/>
<accession>A0A023BTP8</accession>
<dbReference type="Pfam" id="PF14534">
    <property type="entry name" value="DUF4440"/>
    <property type="match status" value="1"/>
</dbReference>
<protein>
    <recommendedName>
        <fullName evidence="2">DUF4440 domain-containing protein</fullName>
    </recommendedName>
</protein>
<dbReference type="Proteomes" id="UP000023541">
    <property type="component" value="Unassembled WGS sequence"/>
</dbReference>
<comment type="caution">
    <text evidence="3">The sequence shown here is derived from an EMBL/GenBank/DDBJ whole genome shotgun (WGS) entry which is preliminary data.</text>
</comment>
<sequence length="272" mass="31295">MNLKRLKTLSRTTICIMQLSCFLSLAQTNTDHLKTINTSLFDEILKMDSLLFSAYNNVEVDKYKALISEDIEFFHDKNGLINSKERIIESLKKIAKAKKNTSYTITRKLVKNTLEVHEIPGFGVLETGLHQFIETSEGGKRSITQAKFIHLWKKQNRNWVITKVFSYNHQPVKKKVNPDKKAISLTHKQMDTYTGDYQFAPKFVLTIIREGHKLFGLAQGDKIEIIPYAIHKFLIARDNSKLEFLIDDNDSVIGVEMQTKKGTMKAKKITNK</sequence>
<evidence type="ECO:0000256" key="1">
    <source>
        <dbReference type="SAM" id="SignalP"/>
    </source>
</evidence>
<organism evidence="3 4">
    <name type="scientific">Aquimarina atlantica</name>
    <dbReference type="NCBI Taxonomy" id="1317122"/>
    <lineage>
        <taxon>Bacteria</taxon>
        <taxon>Pseudomonadati</taxon>
        <taxon>Bacteroidota</taxon>
        <taxon>Flavobacteriia</taxon>
        <taxon>Flavobacteriales</taxon>
        <taxon>Flavobacteriaceae</taxon>
        <taxon>Aquimarina</taxon>
    </lineage>
</organism>
<gene>
    <name evidence="3" type="ORF">ATO12_20515</name>
</gene>
<proteinExistence type="predicted"/>
<dbReference type="InterPro" id="IPR032710">
    <property type="entry name" value="NTF2-like_dom_sf"/>
</dbReference>
<dbReference type="SUPFAM" id="SSF54427">
    <property type="entry name" value="NTF2-like"/>
    <property type="match status" value="1"/>
</dbReference>
<dbReference type="Gene3D" id="3.10.450.50">
    <property type="match status" value="1"/>
</dbReference>
<dbReference type="InterPro" id="IPR027843">
    <property type="entry name" value="DUF4440"/>
</dbReference>
<evidence type="ECO:0000313" key="3">
    <source>
        <dbReference type="EMBL" id="EZH73381.1"/>
    </source>
</evidence>
<name>A0A023BTP8_9FLAO</name>
<feature type="chain" id="PRO_5001515713" description="DUF4440 domain-containing protein" evidence="1">
    <location>
        <begin position="27"/>
        <end position="272"/>
    </location>
</feature>
<dbReference type="EMBL" id="AQRA01000006">
    <property type="protein sequence ID" value="EZH73381.1"/>
    <property type="molecule type" value="Genomic_DNA"/>
</dbReference>
<feature type="signal peptide" evidence="1">
    <location>
        <begin position="1"/>
        <end position="26"/>
    </location>
</feature>
<keyword evidence="4" id="KW-1185">Reference proteome</keyword>
<evidence type="ECO:0000313" key="4">
    <source>
        <dbReference type="Proteomes" id="UP000023541"/>
    </source>
</evidence>
<dbReference type="AlphaFoldDB" id="A0A023BTP8"/>
<reference evidence="3 4" key="1">
    <citation type="submission" date="2014-04" db="EMBL/GenBank/DDBJ databases">
        <title>Aquimarina sp. 22II-S11-z7 Genome Sequencing.</title>
        <authorList>
            <person name="Lai Q."/>
        </authorList>
    </citation>
    <scope>NUCLEOTIDE SEQUENCE [LARGE SCALE GENOMIC DNA]</scope>
    <source>
        <strain evidence="3 4">22II-S11-z7</strain>
    </source>
</reference>
<evidence type="ECO:0000259" key="2">
    <source>
        <dbReference type="Pfam" id="PF14534"/>
    </source>
</evidence>
<keyword evidence="1" id="KW-0732">Signal</keyword>
<feature type="domain" description="DUF4440" evidence="2">
    <location>
        <begin position="44"/>
        <end position="161"/>
    </location>
</feature>
<dbReference type="eggNOG" id="COG4319">
    <property type="taxonomic scope" value="Bacteria"/>
</dbReference>